<evidence type="ECO:0000313" key="3">
    <source>
        <dbReference type="Proteomes" id="UP000020681"/>
    </source>
</evidence>
<gene>
    <name evidence="2" type="ORF">I551_2044</name>
</gene>
<keyword evidence="3" id="KW-1185">Reference proteome</keyword>
<sequence>MILRCPRWATSVPPTFRRIQNSPPARTPTPPHEDGDNRLRRDDPSPAAASHTRQLNTV</sequence>
<dbReference type="EMBL" id="JAOL01000088">
    <property type="protein sequence ID" value="EUA91479.1"/>
    <property type="molecule type" value="Genomic_DNA"/>
</dbReference>
<protein>
    <submittedName>
        <fullName evidence="2">Uncharacterized protein</fullName>
    </submittedName>
</protein>
<comment type="caution">
    <text evidence="2">The sequence shown here is derived from an EMBL/GenBank/DDBJ whole genome shotgun (WGS) entry which is preliminary data.</text>
</comment>
<name>A0ABN0R336_MYCUL</name>
<proteinExistence type="predicted"/>
<evidence type="ECO:0000313" key="2">
    <source>
        <dbReference type="EMBL" id="EUA91479.1"/>
    </source>
</evidence>
<reference evidence="2 3" key="1">
    <citation type="submission" date="2014-01" db="EMBL/GenBank/DDBJ databases">
        <authorList>
            <person name="Dobos K."/>
            <person name="Lenaerts A."/>
            <person name="Ordway D."/>
            <person name="DeGroote M.A."/>
            <person name="Parker T."/>
            <person name="Sizemore C."/>
            <person name="Tallon L.J."/>
            <person name="Sadzewicz L.K."/>
            <person name="Sengamalay N."/>
            <person name="Fraser C.M."/>
            <person name="Hine E."/>
            <person name="Shefchek K.A."/>
            <person name="Das S.P."/>
            <person name="Tettelin H."/>
        </authorList>
    </citation>
    <scope>NUCLEOTIDE SEQUENCE [LARGE SCALE GENOMIC DNA]</scope>
    <source>
        <strain evidence="2 3">Harvey</strain>
    </source>
</reference>
<feature type="region of interest" description="Disordered" evidence="1">
    <location>
        <begin position="1"/>
        <end position="58"/>
    </location>
</feature>
<organism evidence="2 3">
    <name type="scientific">Mycobacterium ulcerans str. Harvey</name>
    <dbReference type="NCBI Taxonomy" id="1299332"/>
    <lineage>
        <taxon>Bacteria</taxon>
        <taxon>Bacillati</taxon>
        <taxon>Actinomycetota</taxon>
        <taxon>Actinomycetes</taxon>
        <taxon>Mycobacteriales</taxon>
        <taxon>Mycobacteriaceae</taxon>
        <taxon>Mycobacterium</taxon>
        <taxon>Mycobacterium ulcerans group</taxon>
    </lineage>
</organism>
<evidence type="ECO:0000256" key="1">
    <source>
        <dbReference type="SAM" id="MobiDB-lite"/>
    </source>
</evidence>
<feature type="compositionally biased region" description="Basic and acidic residues" evidence="1">
    <location>
        <begin position="31"/>
        <end position="44"/>
    </location>
</feature>
<dbReference type="Proteomes" id="UP000020681">
    <property type="component" value="Unassembled WGS sequence"/>
</dbReference>
<accession>A0ABN0R336</accession>